<organism evidence="1 2">
    <name type="scientific">Streptomyces albireticuli</name>
    <dbReference type="NCBI Taxonomy" id="1940"/>
    <lineage>
        <taxon>Bacteria</taxon>
        <taxon>Bacillati</taxon>
        <taxon>Actinomycetota</taxon>
        <taxon>Actinomycetes</taxon>
        <taxon>Kitasatosporales</taxon>
        <taxon>Streptomycetaceae</taxon>
        <taxon>Streptomyces</taxon>
    </lineage>
</organism>
<dbReference type="KEGG" id="salj:SMD11_2523"/>
<protein>
    <submittedName>
        <fullName evidence="1">Uncharacterized protein</fullName>
    </submittedName>
</protein>
<evidence type="ECO:0000313" key="1">
    <source>
        <dbReference type="EMBL" id="ARZ68172.1"/>
    </source>
</evidence>
<reference evidence="1 2" key="1">
    <citation type="submission" date="2017-06" db="EMBL/GenBank/DDBJ databases">
        <title>Streptomyces albireticuli Genome sequencing and assembly.</title>
        <authorList>
            <person name="Wang Y."/>
            <person name="Du B."/>
            <person name="Ding Y."/>
            <person name="Liu H."/>
            <person name="Hou Q."/>
            <person name="Liu K."/>
            <person name="Yao L."/>
            <person name="Wang C."/>
        </authorList>
    </citation>
    <scope>NUCLEOTIDE SEQUENCE [LARGE SCALE GENOMIC DNA]</scope>
    <source>
        <strain evidence="1 2">MDJK11</strain>
    </source>
</reference>
<dbReference type="InterPro" id="IPR036280">
    <property type="entry name" value="Multihaem_cyt_sf"/>
</dbReference>
<accession>A0A1Z2L1H0</accession>
<name>A0A1Z2L1H0_9ACTN</name>
<gene>
    <name evidence="1" type="ORF">SMD11_2523</name>
</gene>
<dbReference type="SUPFAM" id="SSF48695">
    <property type="entry name" value="Multiheme cytochromes"/>
    <property type="match status" value="1"/>
</dbReference>
<dbReference type="AlphaFoldDB" id="A0A1Z2L1H0"/>
<dbReference type="RefSeq" id="WP_087926515.1">
    <property type="nucleotide sequence ID" value="NZ_CP021744.1"/>
</dbReference>
<proteinExistence type="predicted"/>
<dbReference type="Proteomes" id="UP000195755">
    <property type="component" value="Chromosome"/>
</dbReference>
<sequence length="104" mass="11317">MTAGERDVPVKRAQRTPLAPELVGTALCVVCHERTMKLPGHNGGVCIECYAREANADVRIARASHSWVPANFVGRPCLACGSEDVDANGYLFWCANCRMVTRVV</sequence>
<dbReference type="OrthoDB" id="4251108at2"/>
<dbReference type="EMBL" id="CP021744">
    <property type="protein sequence ID" value="ARZ68172.1"/>
    <property type="molecule type" value="Genomic_DNA"/>
</dbReference>
<evidence type="ECO:0000313" key="2">
    <source>
        <dbReference type="Proteomes" id="UP000195755"/>
    </source>
</evidence>